<dbReference type="GO" id="GO:0003917">
    <property type="term" value="F:DNA topoisomerase type I (single strand cut, ATP-independent) activity"/>
    <property type="evidence" value="ECO:0007669"/>
    <property type="project" value="UniProtKB-EC"/>
</dbReference>
<dbReference type="InterPro" id="IPR049331">
    <property type="entry name" value="Top1B_N_bact"/>
</dbReference>
<dbReference type="Pfam" id="PF01028">
    <property type="entry name" value="Topoisom_I"/>
    <property type="match status" value="1"/>
</dbReference>
<dbReference type="PRINTS" id="PR00416">
    <property type="entry name" value="EUTPISMRASEI"/>
</dbReference>
<comment type="catalytic activity">
    <reaction evidence="1">
        <text>ATP-independent breakage of single-stranded DNA, followed by passage and rejoining.</text>
        <dbReference type="EC" id="5.6.2.1"/>
    </reaction>
</comment>
<dbReference type="Pfam" id="PF21338">
    <property type="entry name" value="Top1B_N_bact"/>
    <property type="match status" value="1"/>
</dbReference>
<dbReference type="RefSeq" id="WP_187537555.1">
    <property type="nucleotide sequence ID" value="NZ_BAABJT010000001.1"/>
</dbReference>
<evidence type="ECO:0000259" key="8">
    <source>
        <dbReference type="Pfam" id="PF21338"/>
    </source>
</evidence>
<evidence type="ECO:0000256" key="6">
    <source>
        <dbReference type="ARBA" id="ARBA00023235"/>
    </source>
</evidence>
<organism evidence="9 10">
    <name type="scientific">Sphingomonas lutea</name>
    <dbReference type="NCBI Taxonomy" id="1045317"/>
    <lineage>
        <taxon>Bacteria</taxon>
        <taxon>Pseudomonadati</taxon>
        <taxon>Pseudomonadota</taxon>
        <taxon>Alphaproteobacteria</taxon>
        <taxon>Sphingomonadales</taxon>
        <taxon>Sphingomonadaceae</taxon>
        <taxon>Sphingomonas</taxon>
    </lineage>
</organism>
<dbReference type="SUPFAM" id="SSF56349">
    <property type="entry name" value="DNA breaking-rejoining enzymes"/>
    <property type="match status" value="1"/>
</dbReference>
<dbReference type="Gene3D" id="3.90.15.10">
    <property type="entry name" value="Topoisomerase I, Chain A, domain 3"/>
    <property type="match status" value="1"/>
</dbReference>
<dbReference type="GO" id="GO:0006265">
    <property type="term" value="P:DNA topological change"/>
    <property type="evidence" value="ECO:0007669"/>
    <property type="project" value="InterPro"/>
</dbReference>
<dbReference type="Proteomes" id="UP000515971">
    <property type="component" value="Chromosome"/>
</dbReference>
<dbReference type="AlphaFoldDB" id="A0A7G9SGI8"/>
<evidence type="ECO:0000313" key="10">
    <source>
        <dbReference type="Proteomes" id="UP000515971"/>
    </source>
</evidence>
<dbReference type="InterPro" id="IPR014711">
    <property type="entry name" value="TopoI_cat_a-hlx-sub_euk"/>
</dbReference>
<dbReference type="EMBL" id="CP060718">
    <property type="protein sequence ID" value="QNN66963.1"/>
    <property type="molecule type" value="Genomic_DNA"/>
</dbReference>
<feature type="domain" description="DNA topoisomerase I catalytic core eukaryotic-type" evidence="7">
    <location>
        <begin position="92"/>
        <end position="289"/>
    </location>
</feature>
<evidence type="ECO:0000259" key="7">
    <source>
        <dbReference type="Pfam" id="PF01028"/>
    </source>
</evidence>
<feature type="domain" description="DNA topoisomerase IB N-terminal" evidence="8">
    <location>
        <begin position="33"/>
        <end position="80"/>
    </location>
</feature>
<proteinExistence type="inferred from homology"/>
<dbReference type="EC" id="5.6.2.1" evidence="3"/>
<dbReference type="InterPro" id="IPR011010">
    <property type="entry name" value="DNA_brk_join_enz"/>
</dbReference>
<name>A0A7G9SGI8_9SPHN</name>
<evidence type="ECO:0000313" key="9">
    <source>
        <dbReference type="EMBL" id="QNN66963.1"/>
    </source>
</evidence>
<dbReference type="Gene3D" id="3.30.66.10">
    <property type="entry name" value="DNA topoisomerase I domain"/>
    <property type="match status" value="1"/>
</dbReference>
<evidence type="ECO:0000256" key="3">
    <source>
        <dbReference type="ARBA" id="ARBA00012891"/>
    </source>
</evidence>
<dbReference type="PROSITE" id="PS52038">
    <property type="entry name" value="TOPO_IB_2"/>
    <property type="match status" value="1"/>
</dbReference>
<dbReference type="InterPro" id="IPR001631">
    <property type="entry name" value="TopoI"/>
</dbReference>
<evidence type="ECO:0000256" key="4">
    <source>
        <dbReference type="ARBA" id="ARBA00023029"/>
    </source>
</evidence>
<evidence type="ECO:0000256" key="1">
    <source>
        <dbReference type="ARBA" id="ARBA00000213"/>
    </source>
</evidence>
<dbReference type="InterPro" id="IPR035447">
    <property type="entry name" value="DNA_topo_I_N_sf"/>
</dbReference>
<dbReference type="KEGG" id="slut:H9L13_09980"/>
<evidence type="ECO:0000256" key="5">
    <source>
        <dbReference type="ARBA" id="ARBA00023125"/>
    </source>
</evidence>
<keyword evidence="5" id="KW-0238">DNA-binding</keyword>
<dbReference type="Gene3D" id="1.10.132.120">
    <property type="match status" value="1"/>
</dbReference>
<dbReference type="GO" id="GO:0003677">
    <property type="term" value="F:DNA binding"/>
    <property type="evidence" value="ECO:0007669"/>
    <property type="project" value="UniProtKB-KW"/>
</dbReference>
<keyword evidence="4" id="KW-0799">Topoisomerase</keyword>
<dbReference type="InterPro" id="IPR013500">
    <property type="entry name" value="TopoI_cat_euk"/>
</dbReference>
<dbReference type="SUPFAM" id="SSF55869">
    <property type="entry name" value="DNA topoisomerase I domain"/>
    <property type="match status" value="1"/>
</dbReference>
<evidence type="ECO:0000256" key="2">
    <source>
        <dbReference type="ARBA" id="ARBA00006645"/>
    </source>
</evidence>
<keyword evidence="6 9" id="KW-0413">Isomerase</keyword>
<sequence length="347" mass="38858">MPADESSKVPCAVLRHSSDAEPGITRKRQGRYWAYFDPKGQRITDRDEIDRLNAVGLPPAYKNAWFCTDANGHLQATGVDARGRKQYRYHADYRAKQDDAKFDGLLEFGKALPKIRRRVEQDLKRRSLDCDNVLAAIVRLLDTQYVRIGNEQYAKANKSFGLTTLRGRHLRKKGGKMLMRFTGKHGIVHEVSVTDSHLKRVIKKCQELPGQMLFQCIGADGEPRAISSTDVNAYIKDASGCDYTAKHFRTWGASVIALEQLLKKAEDARISVKTVIEPVAEALGNTEAMSRKAYVHPALIEAVKSDARDPLNGMARPRARKRLSSEEVALLAFLAKGKRRGRRKAAA</sequence>
<comment type="similarity">
    <text evidence="2">Belongs to the type IB topoisomerase family.</text>
</comment>
<keyword evidence="10" id="KW-1185">Reference proteome</keyword>
<accession>A0A7G9SGI8</accession>
<reference evidence="9 10" key="1">
    <citation type="submission" date="2020-08" db="EMBL/GenBank/DDBJ databases">
        <title>Genome sequence of Sphingomonas lutea KCTC 23642T.</title>
        <authorList>
            <person name="Hyun D.-W."/>
            <person name="Bae J.-W."/>
        </authorList>
    </citation>
    <scope>NUCLEOTIDE SEQUENCE [LARGE SCALE GENOMIC DNA]</scope>
    <source>
        <strain evidence="9 10">KCTC 23642</strain>
    </source>
</reference>
<gene>
    <name evidence="9" type="ORF">H9L13_09980</name>
</gene>
<protein>
    <recommendedName>
        <fullName evidence="3">DNA topoisomerase</fullName>
        <ecNumber evidence="3">5.6.2.1</ecNumber>
    </recommendedName>
</protein>